<dbReference type="EMBL" id="JAWWNJ010000009">
    <property type="protein sequence ID" value="KAK7047992.1"/>
    <property type="molecule type" value="Genomic_DNA"/>
</dbReference>
<feature type="compositionally biased region" description="Polar residues" evidence="1">
    <location>
        <begin position="256"/>
        <end position="276"/>
    </location>
</feature>
<protein>
    <submittedName>
        <fullName evidence="2">Uncharacterized protein</fullName>
    </submittedName>
</protein>
<dbReference type="Proteomes" id="UP001362999">
    <property type="component" value="Unassembled WGS sequence"/>
</dbReference>
<name>A0AAW0D9C3_9AGAR</name>
<proteinExistence type="predicted"/>
<accession>A0AAW0D9C3</accession>
<sequence>MVGPEKPAREHCKGKSGRVPLDSFPRNCEHGGIGDLKESVEFPPLLLKSMRDCGVEMVKLFQDIGVGRLGREGRRLWIRIRLGLALVTRRAPTARSLPQFISEMKENGRLDLELPAIISTSWKNQRTCDSPRRGDCLEDFNSSPYPNVGGVEFEGAESPRDDCSREGCYDDINTYGNTHTKSRAWESAIANTTSKNQSIPASTRVLSLAPWRFEDGPERGDAAQMFHGTCGGGEKLSGFERRISEGRLRGKGFSTHIDSNNIPSPRSYSGNGQAAHSQRPLKYQHRHNWSQNPDRGEREYEQHAASGIWSEKVAWRLGDLTRRFVDDVKRRAKQKPDRAFGDLRQLQLLSSIRDVDSKEVNLKRSSWRESRRQRFLEDGKHRKHFEEGA</sequence>
<dbReference type="AlphaFoldDB" id="A0AAW0D9C3"/>
<evidence type="ECO:0000313" key="2">
    <source>
        <dbReference type="EMBL" id="KAK7047992.1"/>
    </source>
</evidence>
<keyword evidence="3" id="KW-1185">Reference proteome</keyword>
<gene>
    <name evidence="2" type="ORF">R3P38DRAFT_2764060</name>
</gene>
<organism evidence="2 3">
    <name type="scientific">Favolaschia claudopus</name>
    <dbReference type="NCBI Taxonomy" id="2862362"/>
    <lineage>
        <taxon>Eukaryota</taxon>
        <taxon>Fungi</taxon>
        <taxon>Dikarya</taxon>
        <taxon>Basidiomycota</taxon>
        <taxon>Agaricomycotina</taxon>
        <taxon>Agaricomycetes</taxon>
        <taxon>Agaricomycetidae</taxon>
        <taxon>Agaricales</taxon>
        <taxon>Marasmiineae</taxon>
        <taxon>Mycenaceae</taxon>
        <taxon>Favolaschia</taxon>
    </lineage>
</organism>
<feature type="region of interest" description="Disordered" evidence="1">
    <location>
        <begin position="249"/>
        <end position="301"/>
    </location>
</feature>
<comment type="caution">
    <text evidence="2">The sequence shown here is derived from an EMBL/GenBank/DDBJ whole genome shotgun (WGS) entry which is preliminary data.</text>
</comment>
<evidence type="ECO:0000313" key="3">
    <source>
        <dbReference type="Proteomes" id="UP001362999"/>
    </source>
</evidence>
<reference evidence="2 3" key="1">
    <citation type="journal article" date="2024" name="J Genomics">
        <title>Draft genome sequencing and assembly of Favolaschia claudopus CIRM-BRFM 2984 isolated from oak limbs.</title>
        <authorList>
            <person name="Navarro D."/>
            <person name="Drula E."/>
            <person name="Chaduli D."/>
            <person name="Cazenave R."/>
            <person name="Ahrendt S."/>
            <person name="Wang J."/>
            <person name="Lipzen A."/>
            <person name="Daum C."/>
            <person name="Barry K."/>
            <person name="Grigoriev I.V."/>
            <person name="Favel A."/>
            <person name="Rosso M.N."/>
            <person name="Martin F."/>
        </authorList>
    </citation>
    <scope>NUCLEOTIDE SEQUENCE [LARGE SCALE GENOMIC DNA]</scope>
    <source>
        <strain evidence="2 3">CIRM-BRFM 2984</strain>
    </source>
</reference>
<evidence type="ECO:0000256" key="1">
    <source>
        <dbReference type="SAM" id="MobiDB-lite"/>
    </source>
</evidence>